<dbReference type="AlphaFoldDB" id="A0A7U2F632"/>
<proteinExistence type="predicted"/>
<protein>
    <submittedName>
        <fullName evidence="2">Uncharacterized protein</fullName>
    </submittedName>
</protein>
<sequence>MWIRFFFNNLDCLVILLKQCQDIASRPTSYGCTSYQVFFMTCSVRWCSLVRMLINIRAYMQHASIRSKLLLGGRDCRSNPLSELIMTTPPLLLSSPCSRHPCLRVLYPHIRVMHPAHGAPASPLAAHNGN</sequence>
<gene>
    <name evidence="2" type="ORF">JI435_410350</name>
</gene>
<evidence type="ECO:0000313" key="2">
    <source>
        <dbReference type="EMBL" id="QRC97249.1"/>
    </source>
</evidence>
<organism evidence="2 3">
    <name type="scientific">Phaeosphaeria nodorum (strain SN15 / ATCC MYA-4574 / FGSC 10173)</name>
    <name type="common">Glume blotch fungus</name>
    <name type="synonym">Parastagonospora nodorum</name>
    <dbReference type="NCBI Taxonomy" id="321614"/>
    <lineage>
        <taxon>Eukaryota</taxon>
        <taxon>Fungi</taxon>
        <taxon>Dikarya</taxon>
        <taxon>Ascomycota</taxon>
        <taxon>Pezizomycotina</taxon>
        <taxon>Dothideomycetes</taxon>
        <taxon>Pleosporomycetidae</taxon>
        <taxon>Pleosporales</taxon>
        <taxon>Pleosporineae</taxon>
        <taxon>Phaeosphaeriaceae</taxon>
        <taxon>Parastagonospora</taxon>
    </lineage>
</organism>
<evidence type="ECO:0000256" key="1">
    <source>
        <dbReference type="SAM" id="SignalP"/>
    </source>
</evidence>
<keyword evidence="1" id="KW-0732">Signal</keyword>
<feature type="chain" id="PRO_5031003708" evidence="1">
    <location>
        <begin position="26"/>
        <end position="130"/>
    </location>
</feature>
<evidence type="ECO:0000313" key="3">
    <source>
        <dbReference type="Proteomes" id="UP000663193"/>
    </source>
</evidence>
<accession>A0A7U2F632</accession>
<dbReference type="VEuPathDB" id="FungiDB:JI435_410350"/>
<feature type="signal peptide" evidence="1">
    <location>
        <begin position="1"/>
        <end position="25"/>
    </location>
</feature>
<keyword evidence="3" id="KW-1185">Reference proteome</keyword>
<name>A0A7U2F632_PHANO</name>
<dbReference type="EMBL" id="CP069029">
    <property type="protein sequence ID" value="QRC97249.1"/>
    <property type="molecule type" value="Genomic_DNA"/>
</dbReference>
<dbReference type="Proteomes" id="UP000663193">
    <property type="component" value="Chromosome 7"/>
</dbReference>
<reference evidence="3" key="1">
    <citation type="journal article" date="2021" name="BMC Genomics">
        <title>Chromosome-level genome assembly and manually-curated proteome of model necrotroph Parastagonospora nodorum Sn15 reveals a genome-wide trove of candidate effector homologs, and redundancy of virulence-related functions within an accessory chromosome.</title>
        <authorList>
            <person name="Bertazzoni S."/>
            <person name="Jones D.A.B."/>
            <person name="Phan H.T."/>
            <person name="Tan K.-C."/>
            <person name="Hane J.K."/>
        </authorList>
    </citation>
    <scope>NUCLEOTIDE SEQUENCE [LARGE SCALE GENOMIC DNA]</scope>
    <source>
        <strain evidence="3">SN15 / ATCC MYA-4574 / FGSC 10173)</strain>
    </source>
</reference>